<name>A0A923IXG7_9ACTO</name>
<dbReference type="PROSITE" id="PS00211">
    <property type="entry name" value="ABC_TRANSPORTER_1"/>
    <property type="match status" value="1"/>
</dbReference>
<dbReference type="RefSeq" id="WP_184452311.1">
    <property type="nucleotide sequence ID" value="NZ_JACHMK010000001.1"/>
</dbReference>
<dbReference type="PANTHER" id="PTHR42788:SF19">
    <property type="entry name" value="ALIPHATIC SULFONATES IMPORT ATP-BINDING PROTEIN SSUB 2"/>
    <property type="match status" value="1"/>
</dbReference>
<proteinExistence type="predicted"/>
<dbReference type="GO" id="GO:0005524">
    <property type="term" value="F:ATP binding"/>
    <property type="evidence" value="ECO:0007669"/>
    <property type="project" value="UniProtKB-KW"/>
</dbReference>
<dbReference type="AlphaFoldDB" id="A0A923IXG7"/>
<keyword evidence="1" id="KW-0813">Transport</keyword>
<dbReference type="InterPro" id="IPR003439">
    <property type="entry name" value="ABC_transporter-like_ATP-bd"/>
</dbReference>
<keyword evidence="2" id="KW-0547">Nucleotide-binding</keyword>
<dbReference type="SUPFAM" id="SSF52540">
    <property type="entry name" value="P-loop containing nucleoside triphosphate hydrolases"/>
    <property type="match status" value="1"/>
</dbReference>
<dbReference type="SMART" id="SM00382">
    <property type="entry name" value="AAA"/>
    <property type="match status" value="1"/>
</dbReference>
<dbReference type="Gene3D" id="3.40.50.300">
    <property type="entry name" value="P-loop containing nucleotide triphosphate hydrolases"/>
    <property type="match status" value="1"/>
</dbReference>
<keyword evidence="3 5" id="KW-0067">ATP-binding</keyword>
<dbReference type="InterPro" id="IPR050166">
    <property type="entry name" value="ABC_transporter_ATP-bind"/>
</dbReference>
<evidence type="ECO:0000256" key="1">
    <source>
        <dbReference type="ARBA" id="ARBA00022448"/>
    </source>
</evidence>
<gene>
    <name evidence="5" type="ORF">HD592_000953</name>
</gene>
<dbReference type="PANTHER" id="PTHR42788">
    <property type="entry name" value="TAURINE IMPORT ATP-BINDING PROTEIN-RELATED"/>
    <property type="match status" value="1"/>
</dbReference>
<dbReference type="EMBL" id="JACHMK010000001">
    <property type="protein sequence ID" value="MBB6334388.1"/>
    <property type="molecule type" value="Genomic_DNA"/>
</dbReference>
<evidence type="ECO:0000313" key="6">
    <source>
        <dbReference type="Proteomes" id="UP000617426"/>
    </source>
</evidence>
<evidence type="ECO:0000256" key="2">
    <source>
        <dbReference type="ARBA" id="ARBA00022741"/>
    </source>
</evidence>
<dbReference type="InterPro" id="IPR027417">
    <property type="entry name" value="P-loop_NTPase"/>
</dbReference>
<evidence type="ECO:0000313" key="5">
    <source>
        <dbReference type="EMBL" id="MBB6334388.1"/>
    </source>
</evidence>
<comment type="caution">
    <text evidence="5">The sequence shown here is derived from an EMBL/GenBank/DDBJ whole genome shotgun (WGS) entry which is preliminary data.</text>
</comment>
<keyword evidence="6" id="KW-1185">Reference proteome</keyword>
<dbReference type="Pfam" id="PF00005">
    <property type="entry name" value="ABC_tran"/>
    <property type="match status" value="1"/>
</dbReference>
<dbReference type="InterPro" id="IPR003593">
    <property type="entry name" value="AAA+_ATPase"/>
</dbReference>
<sequence>MPVSLRTLGHRFGDGPWLFRGLTETIGEGEVVALVGPSGSGKSTLLSMIAGWAAPAEGSIDLTAPAGDEGGTGARPGGARIAWVFQNPHGVPGRSVLDHVALPLLARGAAPSDADERARRLLADFHLDRVADRPFKTLSGGEAQRMLLARALATEADVLLVDEPTAQLDQRTAAHVADTLTALHDRGLVVLIATHDPHVRDRCTRVIDLAAYTPEDEAER</sequence>
<feature type="domain" description="ABC transporter" evidence="4">
    <location>
        <begin position="3"/>
        <end position="219"/>
    </location>
</feature>
<dbReference type="Proteomes" id="UP000617426">
    <property type="component" value="Unassembled WGS sequence"/>
</dbReference>
<evidence type="ECO:0000259" key="4">
    <source>
        <dbReference type="PROSITE" id="PS50893"/>
    </source>
</evidence>
<accession>A0A923IXG7</accession>
<dbReference type="InterPro" id="IPR017871">
    <property type="entry name" value="ABC_transporter-like_CS"/>
</dbReference>
<organism evidence="5 6">
    <name type="scientific">Schaalia hyovaginalis</name>
    <dbReference type="NCBI Taxonomy" id="29316"/>
    <lineage>
        <taxon>Bacteria</taxon>
        <taxon>Bacillati</taxon>
        <taxon>Actinomycetota</taxon>
        <taxon>Actinomycetes</taxon>
        <taxon>Actinomycetales</taxon>
        <taxon>Actinomycetaceae</taxon>
        <taxon>Schaalia</taxon>
    </lineage>
</organism>
<dbReference type="GO" id="GO:0016887">
    <property type="term" value="F:ATP hydrolysis activity"/>
    <property type="evidence" value="ECO:0007669"/>
    <property type="project" value="InterPro"/>
</dbReference>
<evidence type="ECO:0000256" key="3">
    <source>
        <dbReference type="ARBA" id="ARBA00022840"/>
    </source>
</evidence>
<dbReference type="PROSITE" id="PS50893">
    <property type="entry name" value="ABC_TRANSPORTER_2"/>
    <property type="match status" value="1"/>
</dbReference>
<protein>
    <submittedName>
        <fullName evidence="5">ABC transport system ATP-binding protein</fullName>
    </submittedName>
</protein>
<reference evidence="5" key="1">
    <citation type="submission" date="2020-08" db="EMBL/GenBank/DDBJ databases">
        <title>Sequencing the genomes of 1000 actinobacteria strains.</title>
        <authorList>
            <person name="Klenk H.-P."/>
        </authorList>
    </citation>
    <scope>NUCLEOTIDE SEQUENCE</scope>
    <source>
        <strain evidence="5">DSM 10695</strain>
    </source>
</reference>